<feature type="region of interest" description="Disordered" evidence="1">
    <location>
        <begin position="1"/>
        <end position="27"/>
    </location>
</feature>
<keyword evidence="3" id="KW-1185">Reference proteome</keyword>
<proteinExistence type="predicted"/>
<feature type="compositionally biased region" description="Basic residues" evidence="1">
    <location>
        <begin position="1"/>
        <end position="10"/>
    </location>
</feature>
<reference evidence="2 3" key="1">
    <citation type="submission" date="2021-01" db="EMBL/GenBank/DDBJ databases">
        <title>Whole genome shotgun sequence of Actinoplanes palleronii NBRC 14916.</title>
        <authorList>
            <person name="Komaki H."/>
            <person name="Tamura T."/>
        </authorList>
    </citation>
    <scope>NUCLEOTIDE SEQUENCE [LARGE SCALE GENOMIC DNA]</scope>
    <source>
        <strain evidence="2 3">NBRC 14916</strain>
    </source>
</reference>
<evidence type="ECO:0000313" key="3">
    <source>
        <dbReference type="Proteomes" id="UP000624709"/>
    </source>
</evidence>
<name>A0ABQ4BSD0_9ACTN</name>
<accession>A0ABQ4BSD0</accession>
<gene>
    <name evidence="2" type="ORF">Apa02nite_096530</name>
</gene>
<dbReference type="Proteomes" id="UP000624709">
    <property type="component" value="Unassembled WGS sequence"/>
</dbReference>
<comment type="caution">
    <text evidence="2">The sequence shown here is derived from an EMBL/GenBank/DDBJ whole genome shotgun (WGS) entry which is preliminary data.</text>
</comment>
<organism evidence="2 3">
    <name type="scientific">Actinoplanes palleronii</name>
    <dbReference type="NCBI Taxonomy" id="113570"/>
    <lineage>
        <taxon>Bacteria</taxon>
        <taxon>Bacillati</taxon>
        <taxon>Actinomycetota</taxon>
        <taxon>Actinomycetes</taxon>
        <taxon>Micromonosporales</taxon>
        <taxon>Micromonosporaceae</taxon>
        <taxon>Actinoplanes</taxon>
    </lineage>
</organism>
<evidence type="ECO:0000256" key="1">
    <source>
        <dbReference type="SAM" id="MobiDB-lite"/>
    </source>
</evidence>
<evidence type="ECO:0000313" key="2">
    <source>
        <dbReference type="EMBL" id="GIE73545.1"/>
    </source>
</evidence>
<dbReference type="EMBL" id="BOMS01000178">
    <property type="protein sequence ID" value="GIE73545.1"/>
    <property type="molecule type" value="Genomic_DNA"/>
</dbReference>
<sequence length="72" mass="8293">MESGRQHRRYALPTTFTPGRYDPPRAFRTSPLRRFSIRSSIRRRAAVELMLGKAAPHQESLELIRAAAEEVK</sequence>
<protein>
    <submittedName>
        <fullName evidence="2">Uncharacterized protein</fullName>
    </submittedName>
</protein>